<dbReference type="InterPro" id="IPR037401">
    <property type="entry name" value="SnoaL-like"/>
</dbReference>
<dbReference type="Gene3D" id="3.10.450.50">
    <property type="match status" value="1"/>
</dbReference>
<evidence type="ECO:0000259" key="1">
    <source>
        <dbReference type="Pfam" id="PF12680"/>
    </source>
</evidence>
<evidence type="ECO:0000313" key="3">
    <source>
        <dbReference type="Proteomes" id="UP000243904"/>
    </source>
</evidence>
<dbReference type="EMBL" id="LT629750">
    <property type="protein sequence ID" value="SDR97336.1"/>
    <property type="molecule type" value="Genomic_DNA"/>
</dbReference>
<proteinExistence type="predicted"/>
<evidence type="ECO:0000313" key="2">
    <source>
        <dbReference type="EMBL" id="SDR97336.1"/>
    </source>
</evidence>
<feature type="domain" description="SnoaL-like" evidence="1">
    <location>
        <begin position="16"/>
        <end position="103"/>
    </location>
</feature>
<dbReference type="SUPFAM" id="SSF54427">
    <property type="entry name" value="NTF2-like"/>
    <property type="match status" value="1"/>
</dbReference>
<dbReference type="AlphaFoldDB" id="A0A1H1NEC2"/>
<dbReference type="InterPro" id="IPR032710">
    <property type="entry name" value="NTF2-like_dom_sf"/>
</dbReference>
<dbReference type="Pfam" id="PF12680">
    <property type="entry name" value="SnoaL_2"/>
    <property type="match status" value="1"/>
</dbReference>
<dbReference type="Proteomes" id="UP000243904">
    <property type="component" value="Chromosome I"/>
</dbReference>
<keyword evidence="3" id="KW-1185">Reference proteome</keyword>
<name>A0A1H1NEC2_9BRAD</name>
<organism evidence="2 3">
    <name type="scientific">Bradyrhizobium canariense</name>
    <dbReference type="NCBI Taxonomy" id="255045"/>
    <lineage>
        <taxon>Bacteria</taxon>
        <taxon>Pseudomonadati</taxon>
        <taxon>Pseudomonadota</taxon>
        <taxon>Alphaproteobacteria</taxon>
        <taxon>Hyphomicrobiales</taxon>
        <taxon>Nitrobacteraceae</taxon>
        <taxon>Bradyrhizobium</taxon>
    </lineage>
</organism>
<accession>A0A1H1NEC2</accession>
<protein>
    <submittedName>
        <fullName evidence="2">SnoaL-like domain-containing protein</fullName>
    </submittedName>
</protein>
<gene>
    <name evidence="2" type="ORF">SAMN05444158_0592</name>
</gene>
<sequence length="117" mass="13053">MSREDFNKNLVCGLANALNDHDLMRARSYLTDDLHFIGVFGPTLEGADVYLDAMGRLGAQQTILKCLAEHDDVACFYELSLPAKPEIRLFGCGWFTIDSDRINSIRVVFDPTPLGKT</sequence>
<reference evidence="3" key="1">
    <citation type="submission" date="2016-10" db="EMBL/GenBank/DDBJ databases">
        <authorList>
            <person name="Varghese N."/>
            <person name="Submissions S."/>
        </authorList>
    </citation>
    <scope>NUCLEOTIDE SEQUENCE [LARGE SCALE GENOMIC DNA]</scope>
    <source>
        <strain evidence="3">GAS369</strain>
    </source>
</reference>